<gene>
    <name evidence="3" type="ORF">GCM10011335_52540</name>
</gene>
<sequence>MIPTRIHGVIDYLYGAVLIGGPFLLGFADGSAAELVPRILGVSVIFFSLFTRYELSLIKLIPMKVHLANDVVSGIFLAASPWLFGFADRIWWPHVLAGVTSIVIPLLTSRNPAVVRQ</sequence>
<accession>A0A917DIT8</accession>
<evidence type="ECO:0000259" key="2">
    <source>
        <dbReference type="Pfam" id="PF03779"/>
    </source>
</evidence>
<keyword evidence="1" id="KW-1133">Transmembrane helix</keyword>
<reference evidence="3" key="1">
    <citation type="journal article" date="2014" name="Int. J. Syst. Evol. Microbiol.">
        <title>Complete genome sequence of Corynebacterium casei LMG S-19264T (=DSM 44701T), isolated from a smear-ripened cheese.</title>
        <authorList>
            <consortium name="US DOE Joint Genome Institute (JGI-PGF)"/>
            <person name="Walter F."/>
            <person name="Albersmeier A."/>
            <person name="Kalinowski J."/>
            <person name="Ruckert C."/>
        </authorList>
    </citation>
    <scope>NUCLEOTIDE SEQUENCE</scope>
    <source>
        <strain evidence="3">CGMCC 1.15493</strain>
    </source>
</reference>
<keyword evidence="4" id="KW-1185">Reference proteome</keyword>
<feature type="transmembrane region" description="Helical" evidence="1">
    <location>
        <begin position="67"/>
        <end position="84"/>
    </location>
</feature>
<keyword evidence="1" id="KW-0812">Transmembrane</keyword>
<comment type="caution">
    <text evidence="3">The sequence shown here is derived from an EMBL/GenBank/DDBJ whole genome shotgun (WGS) entry which is preliminary data.</text>
</comment>
<reference evidence="3" key="2">
    <citation type="submission" date="2020-09" db="EMBL/GenBank/DDBJ databases">
        <authorList>
            <person name="Sun Q."/>
            <person name="Zhou Y."/>
        </authorList>
    </citation>
    <scope>NUCLEOTIDE SEQUENCE</scope>
    <source>
        <strain evidence="3">CGMCC 1.15493</strain>
    </source>
</reference>
<name>A0A917DIT8_9HYPH</name>
<protein>
    <recommendedName>
        <fullName evidence="2">SPW repeat-containing integral membrane domain-containing protein</fullName>
    </recommendedName>
</protein>
<dbReference type="Pfam" id="PF03779">
    <property type="entry name" value="SPW"/>
    <property type="match status" value="1"/>
</dbReference>
<evidence type="ECO:0000313" key="3">
    <source>
        <dbReference type="EMBL" id="GGD43382.1"/>
    </source>
</evidence>
<evidence type="ECO:0000256" key="1">
    <source>
        <dbReference type="SAM" id="Phobius"/>
    </source>
</evidence>
<feature type="transmembrane region" description="Helical" evidence="1">
    <location>
        <begin position="12"/>
        <end position="29"/>
    </location>
</feature>
<dbReference type="Proteomes" id="UP000613160">
    <property type="component" value="Unassembled WGS sequence"/>
</dbReference>
<dbReference type="InterPro" id="IPR005530">
    <property type="entry name" value="SPW"/>
</dbReference>
<dbReference type="AlphaFoldDB" id="A0A917DIT8"/>
<feature type="domain" description="SPW repeat-containing integral membrane" evidence="2">
    <location>
        <begin position="7"/>
        <end position="104"/>
    </location>
</feature>
<dbReference type="EMBL" id="BMJJ01000022">
    <property type="protein sequence ID" value="GGD43382.1"/>
    <property type="molecule type" value="Genomic_DNA"/>
</dbReference>
<proteinExistence type="predicted"/>
<feature type="transmembrane region" description="Helical" evidence="1">
    <location>
        <begin position="35"/>
        <end position="55"/>
    </location>
</feature>
<organism evidence="3 4">
    <name type="scientific">Aureimonas glaciei</name>
    <dbReference type="NCBI Taxonomy" id="1776957"/>
    <lineage>
        <taxon>Bacteria</taxon>
        <taxon>Pseudomonadati</taxon>
        <taxon>Pseudomonadota</taxon>
        <taxon>Alphaproteobacteria</taxon>
        <taxon>Hyphomicrobiales</taxon>
        <taxon>Aurantimonadaceae</taxon>
        <taxon>Aureimonas</taxon>
    </lineage>
</organism>
<keyword evidence="1" id="KW-0472">Membrane</keyword>
<feature type="transmembrane region" description="Helical" evidence="1">
    <location>
        <begin position="90"/>
        <end position="108"/>
    </location>
</feature>
<evidence type="ECO:0000313" key="4">
    <source>
        <dbReference type="Proteomes" id="UP000613160"/>
    </source>
</evidence>